<organism evidence="2 3">
    <name type="scientific">Bradyrhizobium retamae</name>
    <dbReference type="NCBI Taxonomy" id="1300035"/>
    <lineage>
        <taxon>Bacteria</taxon>
        <taxon>Pseudomonadati</taxon>
        <taxon>Pseudomonadota</taxon>
        <taxon>Alphaproteobacteria</taxon>
        <taxon>Hyphomicrobiales</taxon>
        <taxon>Nitrobacteraceae</taxon>
        <taxon>Bradyrhizobium</taxon>
    </lineage>
</organism>
<sequence length="145" mass="15660">MASAQMLGQRWREYRPSKAALFWSCVGSVVVALIIGFTWGGWVTGGTAKEMVDKAARDARAELAANVCVQRFVDASDARAQLATLKKTSSWQREDFIEKGGWATLPGSDKPVASAAEICAERLAAMKLPPVDQGAQSGERRTSIE</sequence>
<feature type="transmembrane region" description="Helical" evidence="1">
    <location>
        <begin position="20"/>
        <end position="42"/>
    </location>
</feature>
<dbReference type="AlphaFoldDB" id="A0A0R3MGN8"/>
<reference evidence="2 3" key="1">
    <citation type="submission" date="2014-03" db="EMBL/GenBank/DDBJ databases">
        <title>Bradyrhizobium valentinum sp. nov., isolated from effective nodules of Lupinus mariae-josephae, a lupine endemic of basic-lime soils in Eastern Spain.</title>
        <authorList>
            <person name="Duran D."/>
            <person name="Rey L."/>
            <person name="Navarro A."/>
            <person name="Busquets A."/>
            <person name="Imperial J."/>
            <person name="Ruiz-Argueso T."/>
        </authorList>
    </citation>
    <scope>NUCLEOTIDE SEQUENCE [LARGE SCALE GENOMIC DNA]</scope>
    <source>
        <strain evidence="2 3">Ro19</strain>
    </source>
</reference>
<proteinExistence type="predicted"/>
<evidence type="ECO:0000313" key="2">
    <source>
        <dbReference type="EMBL" id="KRR19249.1"/>
    </source>
</evidence>
<name>A0A0R3MGN8_9BRAD</name>
<keyword evidence="1" id="KW-0812">Transmembrane</keyword>
<protein>
    <submittedName>
        <fullName evidence="2">Uncharacterized protein</fullName>
    </submittedName>
</protein>
<evidence type="ECO:0000313" key="3">
    <source>
        <dbReference type="Proteomes" id="UP000052023"/>
    </source>
</evidence>
<gene>
    <name evidence="2" type="ORF">CQ13_34015</name>
</gene>
<keyword evidence="3" id="KW-1185">Reference proteome</keyword>
<dbReference type="Proteomes" id="UP000052023">
    <property type="component" value="Unassembled WGS sequence"/>
</dbReference>
<accession>A0A0R3MGN8</accession>
<comment type="caution">
    <text evidence="2">The sequence shown here is derived from an EMBL/GenBank/DDBJ whole genome shotgun (WGS) entry which is preliminary data.</text>
</comment>
<dbReference type="RefSeq" id="WP_057846738.1">
    <property type="nucleotide sequence ID" value="NZ_LLYA01000188.1"/>
</dbReference>
<evidence type="ECO:0000256" key="1">
    <source>
        <dbReference type="SAM" id="Phobius"/>
    </source>
</evidence>
<keyword evidence="1" id="KW-1133">Transmembrane helix</keyword>
<dbReference type="EMBL" id="LLYA01000188">
    <property type="protein sequence ID" value="KRR19249.1"/>
    <property type="molecule type" value="Genomic_DNA"/>
</dbReference>
<keyword evidence="1" id="KW-0472">Membrane</keyword>
<dbReference type="OrthoDB" id="5514977at2"/>